<organism evidence="1 2">
    <name type="scientific">Rickettsia bellii str. RML An4</name>
    <dbReference type="NCBI Taxonomy" id="1359193"/>
    <lineage>
        <taxon>Bacteria</taxon>
        <taxon>Pseudomonadati</taxon>
        <taxon>Pseudomonadota</taxon>
        <taxon>Alphaproteobacteria</taxon>
        <taxon>Rickettsiales</taxon>
        <taxon>Rickettsiaceae</taxon>
        <taxon>Rickettsieae</taxon>
        <taxon>Rickettsia</taxon>
        <taxon>belli group</taxon>
    </lineage>
</organism>
<comment type="caution">
    <text evidence="1">The sequence shown here is derived from an EMBL/GenBank/DDBJ whole genome shotgun (WGS) entry which is preliminary data.</text>
</comment>
<proteinExistence type="predicted"/>
<evidence type="ECO:0000313" key="1">
    <source>
        <dbReference type="EMBL" id="KJV89555.1"/>
    </source>
</evidence>
<dbReference type="RefSeq" id="WP_045798855.1">
    <property type="nucleotide sequence ID" value="NZ_LAOI01000001.1"/>
</dbReference>
<dbReference type="AlphaFoldDB" id="A0A0F3QAG5"/>
<accession>A0A0F3QAG5</accession>
<protein>
    <submittedName>
        <fullName evidence="1">Uncharacterized protein</fullName>
    </submittedName>
</protein>
<name>A0A0F3QAG5_RICBE</name>
<keyword evidence="2" id="KW-1185">Reference proteome</keyword>
<sequence length="174" mass="19904">MKIVEINNKEIFYLVPENQLLEKGLRQVEILSIFEAIWDSYAEKAINLLFESAVENLTCAMLLGEEKAILPLAQLYSKGTIYGILPDLVFSDYIILLGQKLEYEICNDIPLQLITNTKYFDKQLEDLAIIITSNTLFYYSNFRCIGENIKKKSLGIVINSLKKNGIFVNLNILI</sequence>
<dbReference type="PATRIC" id="fig|1359193.3.peg.517"/>
<gene>
    <name evidence="1" type="ORF">RBEAN4_0534</name>
</gene>
<reference evidence="1 2" key="1">
    <citation type="submission" date="2015-02" db="EMBL/GenBank/DDBJ databases">
        <title>Genome Sequencing of Rickettsiales.</title>
        <authorList>
            <person name="Daugherty S.C."/>
            <person name="Su Q."/>
            <person name="Abolude K."/>
            <person name="Beier-Sexton M."/>
            <person name="Carlyon J.A."/>
            <person name="Carter R."/>
            <person name="Day N.P."/>
            <person name="Dumler S.J."/>
            <person name="Dyachenko V."/>
            <person name="Godinez A."/>
            <person name="Kurtti T.J."/>
            <person name="Lichay M."/>
            <person name="Mullins K.E."/>
            <person name="Ott S."/>
            <person name="Pappas-Brown V."/>
            <person name="Paris D.H."/>
            <person name="Patel P."/>
            <person name="Richards A.L."/>
            <person name="Sadzewicz L."/>
            <person name="Sears K."/>
            <person name="Seidman D."/>
            <person name="Sengamalay N."/>
            <person name="Stenos J."/>
            <person name="Tallon L.J."/>
            <person name="Vincent G."/>
            <person name="Fraser C.M."/>
            <person name="Munderloh U."/>
            <person name="Dunning-Hotopp J.C."/>
        </authorList>
    </citation>
    <scope>NUCLEOTIDE SEQUENCE [LARGE SCALE GENOMIC DNA]</scope>
    <source>
        <strain evidence="1 2">RML An4</strain>
    </source>
</reference>
<dbReference type="EMBL" id="LAOI01000001">
    <property type="protein sequence ID" value="KJV89555.1"/>
    <property type="molecule type" value="Genomic_DNA"/>
</dbReference>
<evidence type="ECO:0000313" key="2">
    <source>
        <dbReference type="Proteomes" id="UP000033661"/>
    </source>
</evidence>
<dbReference type="Proteomes" id="UP000033661">
    <property type="component" value="Unassembled WGS sequence"/>
</dbReference>